<dbReference type="AlphaFoldDB" id="A0A975BML7"/>
<evidence type="ECO:0000313" key="2">
    <source>
        <dbReference type="EMBL" id="QTA88306.1"/>
    </source>
</evidence>
<keyword evidence="3" id="KW-1185">Reference proteome</keyword>
<sequence length="57" mass="5887">MSVISVYQVSADRKIFRLSQGGHGGQGRNPGFSGGGSAPSGKKAGFLCRTAHTSETF</sequence>
<dbReference type="KEGG" id="dmm:dnm_043490"/>
<reference evidence="2" key="1">
    <citation type="journal article" date="2021" name="Microb. Physiol.">
        <title>Proteogenomic Insights into the Physiology of Marine, Sulfate-Reducing, Filamentous Desulfonema limicola and Desulfonema magnum.</title>
        <authorList>
            <person name="Schnaars V."/>
            <person name="Wohlbrand L."/>
            <person name="Scheve S."/>
            <person name="Hinrichs C."/>
            <person name="Reinhardt R."/>
            <person name="Rabus R."/>
        </authorList>
    </citation>
    <scope>NUCLEOTIDE SEQUENCE</scope>
    <source>
        <strain evidence="2">4be13</strain>
    </source>
</reference>
<proteinExistence type="predicted"/>
<protein>
    <submittedName>
        <fullName evidence="2">Uncharacterized protein</fullName>
    </submittedName>
</protein>
<name>A0A975BML7_9BACT</name>
<dbReference type="Proteomes" id="UP000663722">
    <property type="component" value="Chromosome"/>
</dbReference>
<dbReference type="EMBL" id="CP061800">
    <property type="protein sequence ID" value="QTA88306.1"/>
    <property type="molecule type" value="Genomic_DNA"/>
</dbReference>
<gene>
    <name evidence="2" type="ORF">dnm_043490</name>
</gene>
<feature type="region of interest" description="Disordered" evidence="1">
    <location>
        <begin position="18"/>
        <end position="45"/>
    </location>
</feature>
<evidence type="ECO:0000313" key="3">
    <source>
        <dbReference type="Proteomes" id="UP000663722"/>
    </source>
</evidence>
<organism evidence="2 3">
    <name type="scientific">Desulfonema magnum</name>
    <dbReference type="NCBI Taxonomy" id="45655"/>
    <lineage>
        <taxon>Bacteria</taxon>
        <taxon>Pseudomonadati</taxon>
        <taxon>Thermodesulfobacteriota</taxon>
        <taxon>Desulfobacteria</taxon>
        <taxon>Desulfobacterales</taxon>
        <taxon>Desulfococcaceae</taxon>
        <taxon>Desulfonema</taxon>
    </lineage>
</organism>
<feature type="compositionally biased region" description="Gly residues" evidence="1">
    <location>
        <begin position="21"/>
        <end position="38"/>
    </location>
</feature>
<accession>A0A975BML7</accession>
<evidence type="ECO:0000256" key="1">
    <source>
        <dbReference type="SAM" id="MobiDB-lite"/>
    </source>
</evidence>